<reference evidence="4 6" key="2">
    <citation type="submission" date="2017-02" db="EMBL/GenBank/DDBJ databases">
        <authorList>
            <person name="Peterson S.W."/>
        </authorList>
    </citation>
    <scope>NUCLEOTIDE SEQUENCE [LARGE SCALE GENOMIC DNA]</scope>
    <source>
        <strain evidence="4 6">DSM 9653</strain>
    </source>
</reference>
<dbReference type="Proteomes" id="UP000051562">
    <property type="component" value="Unassembled WGS sequence"/>
</dbReference>
<gene>
    <name evidence="3" type="ORF">ARD30_11910</name>
    <name evidence="4" type="ORF">SAMN05660750_03225</name>
</gene>
<reference evidence="3 5" key="1">
    <citation type="submission" date="2015-10" db="EMBL/GenBank/DDBJ databases">
        <title>Draft genome of Bosea thiooxidans.</title>
        <authorList>
            <person name="Wang X."/>
        </authorList>
    </citation>
    <scope>NUCLEOTIDE SEQUENCE [LARGE SCALE GENOMIC DNA]</scope>
    <source>
        <strain evidence="3 5">CGMCC 9174</strain>
    </source>
</reference>
<feature type="transmembrane region" description="Helical" evidence="1">
    <location>
        <begin position="70"/>
        <end position="103"/>
    </location>
</feature>
<feature type="transmembrane region" description="Helical" evidence="1">
    <location>
        <begin position="39"/>
        <end position="58"/>
    </location>
</feature>
<evidence type="ECO:0000313" key="3">
    <source>
        <dbReference type="EMBL" id="KQK30973.1"/>
    </source>
</evidence>
<accession>A0A0Q3I7Y5</accession>
<proteinExistence type="predicted"/>
<evidence type="ECO:0000313" key="6">
    <source>
        <dbReference type="Proteomes" id="UP000190130"/>
    </source>
</evidence>
<feature type="domain" description="DUF1468" evidence="2">
    <location>
        <begin position="5"/>
        <end position="135"/>
    </location>
</feature>
<sequence>MVDRLVGLISILLGAGAIWHAQTLHVPFAADPVGPRVFPTVIGAVLILAGGILAARPGKVELEFGTWQRALAVLVASLIYPLLLLPLGFILATALLCFAGSLAFHARPLPAAVSAVATAVVFFVLLDKLLDLPLPRGPLGI</sequence>
<dbReference type="OrthoDB" id="5519430at2"/>
<keyword evidence="1" id="KW-0472">Membrane</keyword>
<dbReference type="Proteomes" id="UP000190130">
    <property type="component" value="Unassembled WGS sequence"/>
</dbReference>
<evidence type="ECO:0000256" key="1">
    <source>
        <dbReference type="SAM" id="Phobius"/>
    </source>
</evidence>
<evidence type="ECO:0000313" key="4">
    <source>
        <dbReference type="EMBL" id="SKB95031.1"/>
    </source>
</evidence>
<keyword evidence="5" id="KW-1185">Reference proteome</keyword>
<dbReference type="EMBL" id="FUYX01000008">
    <property type="protein sequence ID" value="SKB95031.1"/>
    <property type="molecule type" value="Genomic_DNA"/>
</dbReference>
<organism evidence="3 5">
    <name type="scientific">Bosea thiooxidans</name>
    <dbReference type="NCBI Taxonomy" id="53254"/>
    <lineage>
        <taxon>Bacteria</taxon>
        <taxon>Pseudomonadati</taxon>
        <taxon>Pseudomonadota</taxon>
        <taxon>Alphaproteobacteria</taxon>
        <taxon>Hyphomicrobiales</taxon>
        <taxon>Boseaceae</taxon>
        <taxon>Bosea</taxon>
    </lineage>
</organism>
<dbReference type="InterPro" id="IPR009936">
    <property type="entry name" value="DUF1468"/>
</dbReference>
<dbReference type="RefSeq" id="WP_055727801.1">
    <property type="nucleotide sequence ID" value="NZ_FUYX01000008.1"/>
</dbReference>
<dbReference type="EMBL" id="LMAR01000032">
    <property type="protein sequence ID" value="KQK30973.1"/>
    <property type="molecule type" value="Genomic_DNA"/>
</dbReference>
<keyword evidence="1" id="KW-0812">Transmembrane</keyword>
<name>A0A0Q3I7Y5_9HYPH</name>
<feature type="transmembrane region" description="Helical" evidence="1">
    <location>
        <begin position="109"/>
        <end position="126"/>
    </location>
</feature>
<protein>
    <submittedName>
        <fullName evidence="4">Putative tricarboxylic transport membrane protein</fullName>
    </submittedName>
</protein>
<evidence type="ECO:0000313" key="5">
    <source>
        <dbReference type="Proteomes" id="UP000051562"/>
    </source>
</evidence>
<dbReference type="STRING" id="53254.SAMN05660750_03225"/>
<dbReference type="Pfam" id="PF07331">
    <property type="entry name" value="TctB"/>
    <property type="match status" value="1"/>
</dbReference>
<keyword evidence="1" id="KW-1133">Transmembrane helix</keyword>
<dbReference type="AlphaFoldDB" id="A0A0Q3I7Y5"/>
<evidence type="ECO:0000259" key="2">
    <source>
        <dbReference type="Pfam" id="PF07331"/>
    </source>
</evidence>